<dbReference type="GO" id="GO:0000150">
    <property type="term" value="F:DNA strand exchange activity"/>
    <property type="evidence" value="ECO:0007669"/>
    <property type="project" value="InterPro"/>
</dbReference>
<evidence type="ECO:0000256" key="3">
    <source>
        <dbReference type="ARBA" id="ARBA00023125"/>
    </source>
</evidence>
<evidence type="ECO:0000313" key="8">
    <source>
        <dbReference type="Proteomes" id="UP000599074"/>
    </source>
</evidence>
<dbReference type="PROSITE" id="PS50994">
    <property type="entry name" value="INTEGRASE"/>
    <property type="match status" value="1"/>
</dbReference>
<keyword evidence="2" id="KW-0815">Transposition</keyword>
<evidence type="ECO:0000313" key="7">
    <source>
        <dbReference type="EMBL" id="GII26546.1"/>
    </source>
</evidence>
<dbReference type="Pfam" id="PF02796">
    <property type="entry name" value="HTH_7"/>
    <property type="match status" value="1"/>
</dbReference>
<dbReference type="GO" id="GO:0032196">
    <property type="term" value="P:transposition"/>
    <property type="evidence" value="ECO:0007669"/>
    <property type="project" value="UniProtKB-KW"/>
</dbReference>
<dbReference type="PROSITE" id="PS50531">
    <property type="entry name" value="HTH_IS21"/>
    <property type="match status" value="1"/>
</dbReference>
<accession>A0A8J3TJ18</accession>
<organism evidence="7 8">
    <name type="scientific">Planosporangium mesophilum</name>
    <dbReference type="NCBI Taxonomy" id="689768"/>
    <lineage>
        <taxon>Bacteria</taxon>
        <taxon>Bacillati</taxon>
        <taxon>Actinomycetota</taxon>
        <taxon>Actinomycetes</taxon>
        <taxon>Micromonosporales</taxon>
        <taxon>Micromonosporaceae</taxon>
        <taxon>Planosporangium</taxon>
    </lineage>
</organism>
<dbReference type="Pfam" id="PF00665">
    <property type="entry name" value="rve"/>
    <property type="match status" value="1"/>
</dbReference>
<comment type="similarity">
    <text evidence="1">Belongs to the transposase IS21/IS408/IS1162 family.</text>
</comment>
<dbReference type="PANTHER" id="PTHR35004">
    <property type="entry name" value="TRANSPOSASE RV3428C-RELATED"/>
    <property type="match status" value="1"/>
</dbReference>
<dbReference type="Gene3D" id="1.10.10.60">
    <property type="entry name" value="Homeodomain-like"/>
    <property type="match status" value="1"/>
</dbReference>
<keyword evidence="8" id="KW-1185">Reference proteome</keyword>
<dbReference type="InterPro" id="IPR054353">
    <property type="entry name" value="IstA-like_C"/>
</dbReference>
<keyword evidence="4" id="KW-0233">DNA recombination</keyword>
<dbReference type="SUPFAM" id="SSF53098">
    <property type="entry name" value="Ribonuclease H-like"/>
    <property type="match status" value="1"/>
</dbReference>
<evidence type="ECO:0000259" key="5">
    <source>
        <dbReference type="PROSITE" id="PS50531"/>
    </source>
</evidence>
<dbReference type="Pfam" id="PF22483">
    <property type="entry name" value="Mu-transpos_C_2"/>
    <property type="match status" value="1"/>
</dbReference>
<dbReference type="InterPro" id="IPR009057">
    <property type="entry name" value="Homeodomain-like_sf"/>
</dbReference>
<comment type="caution">
    <text evidence="7">The sequence shown here is derived from an EMBL/GenBank/DDBJ whole genome shotgun (WGS) entry which is preliminary data.</text>
</comment>
<sequence>MNLDPPSKIGRVLSVEDWAEIRRLHRAEGMPIKAIARKLGVGRNTIRRALAAEGPPKYRRPARASIVDEVEPQIRALLAEWPSMPATVIAERIGWTRSLTVLKDRVRQLRPLFTPPDPAQRTDYLPGELAQCDLWFPPVDVPLGFGQVGRPPVLVMVCGYSRWLSAVMIPTRQAPDLLAGHWTVLSRLGAAPKALVWDNESAVGQWRAGKPQLTEAMNAFRGTLGIKVIQCRPADPEAKGLVERANGYLETSFLPGRSFASPADFNDQLASWLERANQRLHRRLGCRPVDRFDADRAAMLALPPVAPVVGWRMSTRLPRDHYVRVDANDYSVHPSVVGRRVEITADCEQVSVTCEGRPVAVHPRCWAAHQTITDPVHRQAADDLRAARRLVAVPAVATDVEHRALSDYDRMFGLDVEGVA</sequence>
<dbReference type="InterPro" id="IPR006120">
    <property type="entry name" value="Resolvase_HTH_dom"/>
</dbReference>
<dbReference type="InterPro" id="IPR017894">
    <property type="entry name" value="HTH_IS21_transposase_type"/>
</dbReference>
<proteinExistence type="inferred from homology"/>
<dbReference type="AlphaFoldDB" id="A0A8J3TJ18"/>
<dbReference type="Proteomes" id="UP000599074">
    <property type="component" value="Unassembled WGS sequence"/>
</dbReference>
<gene>
    <name evidence="7" type="ORF">Pme01_61430</name>
</gene>
<name>A0A8J3TJ18_9ACTN</name>
<dbReference type="InterPro" id="IPR012337">
    <property type="entry name" value="RNaseH-like_sf"/>
</dbReference>
<feature type="domain" description="HTH IS21-type" evidence="5">
    <location>
        <begin position="17"/>
        <end position="78"/>
    </location>
</feature>
<dbReference type="SUPFAM" id="SSF46689">
    <property type="entry name" value="Homeodomain-like"/>
    <property type="match status" value="1"/>
</dbReference>
<dbReference type="PANTHER" id="PTHR35004:SF8">
    <property type="entry name" value="TRANSPOSASE RV3428C-RELATED"/>
    <property type="match status" value="1"/>
</dbReference>
<dbReference type="GO" id="GO:0015074">
    <property type="term" value="P:DNA integration"/>
    <property type="evidence" value="ECO:0007669"/>
    <property type="project" value="InterPro"/>
</dbReference>
<keyword evidence="3" id="KW-0238">DNA-binding</keyword>
<dbReference type="NCBIfam" id="NF033546">
    <property type="entry name" value="transpos_IS21"/>
    <property type="match status" value="1"/>
</dbReference>
<dbReference type="GO" id="GO:0003677">
    <property type="term" value="F:DNA binding"/>
    <property type="evidence" value="ECO:0007669"/>
    <property type="project" value="UniProtKB-KW"/>
</dbReference>
<dbReference type="InterPro" id="IPR036397">
    <property type="entry name" value="RNaseH_sf"/>
</dbReference>
<dbReference type="Gene3D" id="3.30.420.10">
    <property type="entry name" value="Ribonuclease H-like superfamily/Ribonuclease H"/>
    <property type="match status" value="1"/>
</dbReference>
<evidence type="ECO:0000256" key="1">
    <source>
        <dbReference type="ARBA" id="ARBA00009277"/>
    </source>
</evidence>
<feature type="domain" description="Integrase catalytic" evidence="6">
    <location>
        <begin position="122"/>
        <end position="296"/>
    </location>
</feature>
<protein>
    <submittedName>
        <fullName evidence="7">Transposase</fullName>
    </submittedName>
</protein>
<evidence type="ECO:0000256" key="2">
    <source>
        <dbReference type="ARBA" id="ARBA00022578"/>
    </source>
</evidence>
<evidence type="ECO:0000256" key="4">
    <source>
        <dbReference type="ARBA" id="ARBA00023172"/>
    </source>
</evidence>
<evidence type="ECO:0000259" key="6">
    <source>
        <dbReference type="PROSITE" id="PS50994"/>
    </source>
</evidence>
<reference evidence="7" key="1">
    <citation type="submission" date="2021-01" db="EMBL/GenBank/DDBJ databases">
        <title>Whole genome shotgun sequence of Planosporangium mesophilum NBRC 109066.</title>
        <authorList>
            <person name="Komaki H."/>
            <person name="Tamura T."/>
        </authorList>
    </citation>
    <scope>NUCLEOTIDE SEQUENCE</scope>
    <source>
        <strain evidence="7">NBRC 109066</strain>
    </source>
</reference>
<dbReference type="InterPro" id="IPR001584">
    <property type="entry name" value="Integrase_cat-core"/>
</dbReference>
<dbReference type="CDD" id="cd00569">
    <property type="entry name" value="HTH_Hin_like"/>
    <property type="match status" value="1"/>
</dbReference>
<dbReference type="EMBL" id="BOON01000090">
    <property type="protein sequence ID" value="GII26546.1"/>
    <property type="molecule type" value="Genomic_DNA"/>
</dbReference>